<dbReference type="InterPro" id="IPR006963">
    <property type="entry name" value="Mopterin_OxRdtase_4Fe-4S_dom"/>
</dbReference>
<reference evidence="10 11" key="1">
    <citation type="submission" date="2019-06" db="EMBL/GenBank/DDBJ databases">
        <title>Amycolatopsis alkalitolerans sp. nov., isolated from Gastrodia elata Blume.</title>
        <authorList>
            <person name="Narsing Rao M.P."/>
            <person name="Li W.J."/>
        </authorList>
    </citation>
    <scope>NUCLEOTIDE SEQUENCE [LARGE SCALE GENOMIC DNA]</scope>
    <source>
        <strain evidence="10 11">SYSUP0005</strain>
    </source>
</reference>
<comment type="similarity">
    <text evidence="3">Belongs to the prokaryotic molybdopterin-containing oxidoreductase family.</text>
</comment>
<evidence type="ECO:0000259" key="9">
    <source>
        <dbReference type="PROSITE" id="PS51669"/>
    </source>
</evidence>
<dbReference type="Proteomes" id="UP000305546">
    <property type="component" value="Unassembled WGS sequence"/>
</dbReference>
<dbReference type="PROSITE" id="PS00551">
    <property type="entry name" value="MOLYBDOPTERIN_PROK_1"/>
    <property type="match status" value="1"/>
</dbReference>
<evidence type="ECO:0000256" key="5">
    <source>
        <dbReference type="ARBA" id="ARBA00022723"/>
    </source>
</evidence>
<evidence type="ECO:0000313" key="10">
    <source>
        <dbReference type="EMBL" id="TNC25077.1"/>
    </source>
</evidence>
<feature type="domain" description="4Fe-4S Mo/W bis-MGD-type" evidence="9">
    <location>
        <begin position="65"/>
        <end position="126"/>
    </location>
</feature>
<dbReference type="Gene3D" id="2.20.25.90">
    <property type="entry name" value="ADC-like domains"/>
    <property type="match status" value="1"/>
</dbReference>
<dbReference type="GO" id="GO:0009055">
    <property type="term" value="F:electron transfer activity"/>
    <property type="evidence" value="ECO:0007669"/>
    <property type="project" value="TreeGrafter"/>
</dbReference>
<dbReference type="InterPro" id="IPR019546">
    <property type="entry name" value="TAT_signal_bac_arc"/>
</dbReference>
<keyword evidence="4" id="KW-0004">4Fe-4S</keyword>
<accession>A0A5C4LZ11</accession>
<evidence type="ECO:0000256" key="3">
    <source>
        <dbReference type="ARBA" id="ARBA00010312"/>
    </source>
</evidence>
<gene>
    <name evidence="10" type="ORF">FG385_15630</name>
</gene>
<dbReference type="PROSITE" id="PS51669">
    <property type="entry name" value="4FE4S_MOW_BIS_MGD"/>
    <property type="match status" value="1"/>
</dbReference>
<dbReference type="SMART" id="SM00926">
    <property type="entry name" value="Molybdop_Fe4S4"/>
    <property type="match status" value="1"/>
</dbReference>
<organism evidence="10 11">
    <name type="scientific">Amycolatopsis alkalitolerans</name>
    <dbReference type="NCBI Taxonomy" id="2547244"/>
    <lineage>
        <taxon>Bacteria</taxon>
        <taxon>Bacillati</taxon>
        <taxon>Actinomycetota</taxon>
        <taxon>Actinomycetes</taxon>
        <taxon>Pseudonocardiales</taxon>
        <taxon>Pseudonocardiaceae</taxon>
        <taxon>Amycolatopsis</taxon>
    </lineage>
</organism>
<evidence type="ECO:0000256" key="8">
    <source>
        <dbReference type="ARBA" id="ARBA00023014"/>
    </source>
</evidence>
<dbReference type="GO" id="GO:0009061">
    <property type="term" value="P:anaerobic respiration"/>
    <property type="evidence" value="ECO:0007669"/>
    <property type="project" value="TreeGrafter"/>
</dbReference>
<evidence type="ECO:0000256" key="6">
    <source>
        <dbReference type="ARBA" id="ARBA00023002"/>
    </source>
</evidence>
<dbReference type="InterPro" id="IPR006311">
    <property type="entry name" value="TAT_signal"/>
</dbReference>
<dbReference type="EMBL" id="VDFW01000012">
    <property type="protein sequence ID" value="TNC25077.1"/>
    <property type="molecule type" value="Genomic_DNA"/>
</dbReference>
<dbReference type="GO" id="GO:0051539">
    <property type="term" value="F:4 iron, 4 sulfur cluster binding"/>
    <property type="evidence" value="ECO:0007669"/>
    <property type="project" value="UniProtKB-KW"/>
</dbReference>
<keyword evidence="8" id="KW-0411">Iron-sulfur</keyword>
<dbReference type="SUPFAM" id="SSF53706">
    <property type="entry name" value="Formate dehydrogenase/DMSO reductase, domains 1-3"/>
    <property type="match status" value="1"/>
</dbReference>
<name>A0A5C4LZ11_9PSEU</name>
<dbReference type="Pfam" id="PF04879">
    <property type="entry name" value="Molybdop_Fe4S4"/>
    <property type="match status" value="1"/>
</dbReference>
<dbReference type="Gene3D" id="3.40.50.740">
    <property type="match status" value="1"/>
</dbReference>
<evidence type="ECO:0000256" key="2">
    <source>
        <dbReference type="ARBA" id="ARBA00004196"/>
    </source>
</evidence>
<evidence type="ECO:0000256" key="4">
    <source>
        <dbReference type="ARBA" id="ARBA00022485"/>
    </source>
</evidence>
<dbReference type="PANTHER" id="PTHR43598">
    <property type="entry name" value="TUNGSTEN-CONTAINING FORMYLMETHANOFURAN DEHYDROGENASE 2 SUBUNIT B"/>
    <property type="match status" value="1"/>
</dbReference>
<dbReference type="AlphaFoldDB" id="A0A5C4LZ11"/>
<sequence length="215" mass="22777">MARTAGYWALHPAGPEEGRPAVEDVTRRQFLGLSAAGTGVLGVSALGFDLTKAAGVKQKLRIEGATVSHSVCPYCAVGCSLLAYTKKETNGKVELLQIEGDPDSPVNEGTLCPKGATSLQLAISSRRVASPLYRAPGSGEWKQVSWDFTLDKLAQNIKASRDRTFVTTDADGNTVNRCEGIAFAGGAAFSSEEGYFATKVMRGLGVVHLEQQARV</sequence>
<dbReference type="PANTHER" id="PTHR43598:SF1">
    <property type="entry name" value="FORMATE DEHYDROGENASE-O MAJOR SUBUNIT"/>
    <property type="match status" value="1"/>
</dbReference>
<comment type="subcellular location">
    <subcellularLocation>
        <location evidence="2">Cell envelope</location>
    </subcellularLocation>
</comment>
<dbReference type="GO" id="GO:0030151">
    <property type="term" value="F:molybdenum ion binding"/>
    <property type="evidence" value="ECO:0007669"/>
    <property type="project" value="TreeGrafter"/>
</dbReference>
<dbReference type="GO" id="GO:0030313">
    <property type="term" value="C:cell envelope"/>
    <property type="evidence" value="ECO:0007669"/>
    <property type="project" value="UniProtKB-SubCell"/>
</dbReference>
<comment type="cofactor">
    <cofactor evidence="1">
        <name>[4Fe-4S] cluster</name>
        <dbReference type="ChEBI" id="CHEBI:49883"/>
    </cofactor>
</comment>
<dbReference type="PROSITE" id="PS51318">
    <property type="entry name" value="TAT"/>
    <property type="match status" value="1"/>
</dbReference>
<comment type="caution">
    <text evidence="10">The sequence shown here is derived from an EMBL/GenBank/DDBJ whole genome shotgun (WGS) entry which is preliminary data.</text>
</comment>
<proteinExistence type="inferred from homology"/>
<dbReference type="InterPro" id="IPR027467">
    <property type="entry name" value="MopterinOxRdtase_cofactor_BS"/>
</dbReference>
<evidence type="ECO:0000313" key="11">
    <source>
        <dbReference type="Proteomes" id="UP000305546"/>
    </source>
</evidence>
<keyword evidence="11" id="KW-1185">Reference proteome</keyword>
<evidence type="ECO:0000256" key="7">
    <source>
        <dbReference type="ARBA" id="ARBA00023004"/>
    </source>
</evidence>
<dbReference type="GO" id="GO:0016491">
    <property type="term" value="F:oxidoreductase activity"/>
    <property type="evidence" value="ECO:0007669"/>
    <property type="project" value="UniProtKB-KW"/>
</dbReference>
<evidence type="ECO:0000256" key="1">
    <source>
        <dbReference type="ARBA" id="ARBA00001966"/>
    </source>
</evidence>
<protein>
    <submittedName>
        <fullName evidence="10">Twin-arginine translocation signal domain-containing protein</fullName>
    </submittedName>
</protein>
<dbReference type="NCBIfam" id="TIGR01409">
    <property type="entry name" value="TAT_signal_seq"/>
    <property type="match status" value="1"/>
</dbReference>
<keyword evidence="6" id="KW-0560">Oxidoreductase</keyword>
<keyword evidence="7" id="KW-0408">Iron</keyword>
<keyword evidence="5" id="KW-0479">Metal-binding</keyword>